<evidence type="ECO:0000256" key="2">
    <source>
        <dbReference type="SAM" id="Phobius"/>
    </source>
</evidence>
<sequence length="121" mass="14006">MFSKMTQVLILSGSLLVAGAATANERDVIVPVIAGAAVGAVLATVLSNSGRDHDRPRYQEYRPQPRYQQYRPQPRYQPQYQAVRYVPVRPVEYRRYDPPRGGYYDHGPRRDYDHGRGRDRW</sequence>
<dbReference type="RefSeq" id="WP_087274211.1">
    <property type="nucleotide sequence ID" value="NZ_CP167995.1"/>
</dbReference>
<organism evidence="4 5">
    <name type="scientific">Pseudomonas caspiana</name>
    <dbReference type="NCBI Taxonomy" id="1451454"/>
    <lineage>
        <taxon>Bacteria</taxon>
        <taxon>Pseudomonadati</taxon>
        <taxon>Pseudomonadota</taxon>
        <taxon>Gammaproteobacteria</taxon>
        <taxon>Pseudomonadales</taxon>
        <taxon>Pseudomonadaceae</taxon>
        <taxon>Pseudomonas</taxon>
    </lineage>
</organism>
<evidence type="ECO:0000256" key="3">
    <source>
        <dbReference type="SAM" id="SignalP"/>
    </source>
</evidence>
<evidence type="ECO:0000313" key="5">
    <source>
        <dbReference type="Proteomes" id="UP000195440"/>
    </source>
</evidence>
<reference evidence="4 5" key="1">
    <citation type="journal article" date="2017" name="Syst. Appl. Microbiol.">
        <title>Pseudomonas caspiana sp. nov., a citrus pathogen in the Pseudomonas syringae phylogenetic group.</title>
        <authorList>
            <person name="Busquets A."/>
            <person name="Gomila M."/>
            <person name="Beiki F."/>
            <person name="Mulet M."/>
            <person name="Rahimian H."/>
            <person name="Garcia-Valdes E."/>
            <person name="Lalucat J."/>
        </authorList>
    </citation>
    <scope>NUCLEOTIDE SEQUENCE [LARGE SCALE GENOMIC DNA]</scope>
    <source>
        <strain evidence="4 5">FBF102</strain>
    </source>
</reference>
<feature type="signal peptide" evidence="3">
    <location>
        <begin position="1"/>
        <end position="23"/>
    </location>
</feature>
<keyword evidence="5" id="KW-1185">Reference proteome</keyword>
<name>A0A1Y3NTP3_9PSED</name>
<keyword evidence="2" id="KW-0472">Membrane</keyword>
<protein>
    <recommendedName>
        <fullName evidence="6">Glycine zipper 2TM domain-containing protein</fullName>
    </recommendedName>
</protein>
<comment type="caution">
    <text evidence="4">The sequence shown here is derived from an EMBL/GenBank/DDBJ whole genome shotgun (WGS) entry which is preliminary data.</text>
</comment>
<feature type="transmembrane region" description="Helical" evidence="2">
    <location>
        <begin position="30"/>
        <end position="47"/>
    </location>
</feature>
<dbReference type="AlphaFoldDB" id="A0A1Y3NTP3"/>
<accession>A0A1Y3NTP3</accession>
<feature type="region of interest" description="Disordered" evidence="1">
    <location>
        <begin position="95"/>
        <end position="121"/>
    </location>
</feature>
<feature type="compositionally biased region" description="Basic and acidic residues" evidence="1">
    <location>
        <begin position="50"/>
        <end position="60"/>
    </location>
</feature>
<feature type="compositionally biased region" description="Basic and acidic residues" evidence="1">
    <location>
        <begin position="106"/>
        <end position="121"/>
    </location>
</feature>
<gene>
    <name evidence="4" type="ORF">AUC60_25545</name>
</gene>
<evidence type="ECO:0000256" key="1">
    <source>
        <dbReference type="SAM" id="MobiDB-lite"/>
    </source>
</evidence>
<dbReference type="EMBL" id="LOHF01000036">
    <property type="protein sequence ID" value="OUM70995.1"/>
    <property type="molecule type" value="Genomic_DNA"/>
</dbReference>
<feature type="compositionally biased region" description="Low complexity" evidence="1">
    <location>
        <begin position="61"/>
        <end position="81"/>
    </location>
</feature>
<dbReference type="Proteomes" id="UP000195440">
    <property type="component" value="Unassembled WGS sequence"/>
</dbReference>
<keyword evidence="3" id="KW-0732">Signal</keyword>
<feature type="chain" id="PRO_5012531197" description="Glycine zipper 2TM domain-containing protein" evidence="3">
    <location>
        <begin position="24"/>
        <end position="121"/>
    </location>
</feature>
<evidence type="ECO:0008006" key="6">
    <source>
        <dbReference type="Google" id="ProtNLM"/>
    </source>
</evidence>
<evidence type="ECO:0000313" key="4">
    <source>
        <dbReference type="EMBL" id="OUM70995.1"/>
    </source>
</evidence>
<keyword evidence="2" id="KW-1133">Transmembrane helix</keyword>
<proteinExistence type="predicted"/>
<feature type="region of interest" description="Disordered" evidence="1">
    <location>
        <begin position="49"/>
        <end position="81"/>
    </location>
</feature>
<keyword evidence="2" id="KW-0812">Transmembrane</keyword>